<dbReference type="AlphaFoldDB" id="A0A1X9LZU1"/>
<geneLocation type="plasmid" evidence="1">
    <name>unnamed1</name>
</geneLocation>
<keyword evidence="1" id="KW-0614">Plasmid</keyword>
<dbReference type="KEGG" id="cphy:B5808_19550"/>
<protein>
    <submittedName>
        <fullName evidence="1">Uncharacterized protein</fullName>
    </submittedName>
</protein>
<dbReference type="Proteomes" id="UP000192775">
    <property type="component" value="Plasmid unnamed1"/>
</dbReference>
<evidence type="ECO:0000313" key="2">
    <source>
        <dbReference type="Proteomes" id="UP000192775"/>
    </source>
</evidence>
<dbReference type="InterPro" id="IPR036415">
    <property type="entry name" value="Lamin_tail_dom_sf"/>
</dbReference>
<evidence type="ECO:0000313" key="1">
    <source>
        <dbReference type="EMBL" id="ARJ07590.1"/>
    </source>
</evidence>
<dbReference type="EMBL" id="CP020716">
    <property type="protein sequence ID" value="ARJ07590.1"/>
    <property type="molecule type" value="Genomic_DNA"/>
</dbReference>
<dbReference type="InterPro" id="IPR001322">
    <property type="entry name" value="Lamin_tail_dom"/>
</dbReference>
<name>A0A1X9LZU1_9MICO</name>
<gene>
    <name evidence="1" type="ORF">B5808_19550</name>
</gene>
<dbReference type="RefSeq" id="WP_085021725.1">
    <property type="nucleotide sequence ID" value="NZ_BMHD01000003.1"/>
</dbReference>
<sequence length="549" mass="55721">MALRPRSYLAALSLALAFPASAALLPAVAEAAPALPTLVVNEVDASGNPKDWIELKNTGSVPVDASGLILKDDKDTDRFDIPAGTVIPAGGYATFDVADSFGLGKGGDSARLYLSDNTTLVDGFTWTSDSVSPATWGRCPDGIGAFAVNQAGTKGAANDCGGSTPPTTPPTDTPAPVIDGWPGSATVTDAAVKDYAPFSSNMSGLSYQLGANASADTLWAVRNGPGALFALQKSGTTWIPAAGWEQGKLLHYVDGTGNVDAEGVAYTPQAIFVGSERNNDQNGVSRPAVLRYDPASGSTDLSASVEWNLTSALPTVGANAGIEGIAAVPDSYLTASGLIDQNTGAAYDPARYAGHGDNLFFVGLEGTGGVYAFALDQTDGSKATLITSFSTGFPKGVMEVQYDAERSAVWAVCDDTCGGRFATFAVGADGTFAQTAIYARPAGLPDTNNEGFVVAPQARCVAGSKSVIWADDNDLDGVALREGTIDCTTPAVAVPSAPSSSSVSVAAGSKGSLAATGSDAVPTLLAGMLALLLGAGGLVVIRRRAARKA</sequence>
<reference evidence="1 2" key="1">
    <citation type="submission" date="2017-04" db="EMBL/GenBank/DDBJ databases">
        <authorList>
            <person name="Afonso C.L."/>
            <person name="Miller P.J."/>
            <person name="Scott M.A."/>
            <person name="Spackman E."/>
            <person name="Goraichik I."/>
            <person name="Dimitrov K.M."/>
            <person name="Suarez D.L."/>
            <person name="Swayne D.E."/>
        </authorList>
    </citation>
    <scope>NUCLEOTIDE SEQUENCE [LARGE SCALE GENOMIC DNA]</scope>
    <source>
        <strain evidence="2">XA(T)</strain>
        <plasmid evidence="2">Plasmid unnamed1</plasmid>
    </source>
</reference>
<dbReference type="NCBIfam" id="TIGR01167">
    <property type="entry name" value="LPXTG_anchor"/>
    <property type="match status" value="1"/>
</dbReference>
<accession>A0A1X9LZU1</accession>
<keyword evidence="2" id="KW-1185">Reference proteome</keyword>
<organism evidence="1 2">
    <name type="scientific">Cnuibacter physcomitrellae</name>
    <dbReference type="NCBI Taxonomy" id="1619308"/>
    <lineage>
        <taxon>Bacteria</taxon>
        <taxon>Bacillati</taxon>
        <taxon>Actinomycetota</taxon>
        <taxon>Actinomycetes</taxon>
        <taxon>Micrococcales</taxon>
        <taxon>Microbacteriaceae</taxon>
        <taxon>Cnuibacter</taxon>
    </lineage>
</organism>
<dbReference type="PROSITE" id="PS51841">
    <property type="entry name" value="LTD"/>
    <property type="match status" value="1"/>
</dbReference>
<proteinExistence type="predicted"/>
<dbReference type="Gene3D" id="2.60.40.1260">
    <property type="entry name" value="Lamin Tail domain"/>
    <property type="match status" value="1"/>
</dbReference>
<dbReference type="Pfam" id="PF00932">
    <property type="entry name" value="LTD"/>
    <property type="match status" value="1"/>
</dbReference>
<dbReference type="SUPFAM" id="SSF74853">
    <property type="entry name" value="Lamin A/C globular tail domain"/>
    <property type="match status" value="1"/>
</dbReference>